<accession>A0ACB6FHX0</accession>
<evidence type="ECO:0000313" key="1">
    <source>
        <dbReference type="EMBL" id="KAB2103980.1"/>
    </source>
</evidence>
<protein>
    <submittedName>
        <fullName evidence="1">Uncharacterized protein</fullName>
    </submittedName>
</protein>
<gene>
    <name evidence="1" type="ORF">AG0111_0g7311</name>
</gene>
<organism evidence="1 2">
    <name type="scientific">Alternaria gaisen</name>
    <dbReference type="NCBI Taxonomy" id="167740"/>
    <lineage>
        <taxon>Eukaryota</taxon>
        <taxon>Fungi</taxon>
        <taxon>Dikarya</taxon>
        <taxon>Ascomycota</taxon>
        <taxon>Pezizomycotina</taxon>
        <taxon>Dothideomycetes</taxon>
        <taxon>Pleosporomycetidae</taxon>
        <taxon>Pleosporales</taxon>
        <taxon>Pleosporineae</taxon>
        <taxon>Pleosporaceae</taxon>
        <taxon>Alternaria</taxon>
        <taxon>Alternaria sect. Alternaria</taxon>
    </lineage>
</organism>
<sequence length="581" mass="63920">MVSTEETKLFHENQPADRRLIHQLRGWSYEALAVLVSISSFAGLVIALREFDGKPQEDWRYKHVTRNTIVAAIATIARTSLLAAVTISISQNKWTWFSQRVGKARRLKDLKTFDDASRGAIGSLRLLVVTNFQQIASFGALVVVLALAFDTFAQNVLGYEFREDPPSIRVVGGVPRSEVYGPTYSVSIPNWFAFDVPFQMKAAISNGVMGLSTPLPAPLCSTGNCTWPIIPSLAMCGQCVDITTDLHKNCSDTAHSCAYSLPDGTTLWGPKPGTSTSDLANVDLNLFNISATTANEYNQQRLSAAQKRKIYAGHFSAIQTELKEKNPGDGLVATQCDLWFCVQTYKVSIQNGIEEVFTKSNWSTATPYELNNTLGPGSDDMISVRNFTDISDPAIDSDAVYSVSYANAQAISVVFKNLVSGSVAWNGHWGAYRYSSDGTQSIWQSRHNLSSWIDTVASGITTVIRDNATVADPEGSGLKYAGDATMTKSFVKVRWAWILYPSAMLIIGILHFMATIWQTALCRTYAWKANPIVPLLLRLDMANDEVGEMDDGGRIPKEILEQKALLLCDEGRGWALSTDYH</sequence>
<dbReference type="EMBL" id="PDWZ02000007">
    <property type="protein sequence ID" value="KAB2103980.1"/>
    <property type="molecule type" value="Genomic_DNA"/>
</dbReference>
<reference evidence="1 2" key="1">
    <citation type="journal article" date="2019" name="bioRxiv">
        <title>Genomics, evolutionary history and diagnostics of the Alternaria alternata species group including apple and Asian pear pathotypes.</title>
        <authorList>
            <person name="Armitage A.D."/>
            <person name="Cockerton H.M."/>
            <person name="Sreenivasaprasad S."/>
            <person name="Woodhall J.W."/>
            <person name="Lane C.R."/>
            <person name="Harrison R.J."/>
            <person name="Clarkson J.P."/>
        </authorList>
    </citation>
    <scope>NUCLEOTIDE SEQUENCE [LARGE SCALE GENOMIC DNA]</scope>
    <source>
        <strain evidence="1 2">FERA 650</strain>
    </source>
</reference>
<keyword evidence="2" id="KW-1185">Reference proteome</keyword>
<dbReference type="Proteomes" id="UP000293547">
    <property type="component" value="Unassembled WGS sequence"/>
</dbReference>
<comment type="caution">
    <text evidence="1">The sequence shown here is derived from an EMBL/GenBank/DDBJ whole genome shotgun (WGS) entry which is preliminary data.</text>
</comment>
<evidence type="ECO:0000313" key="2">
    <source>
        <dbReference type="Proteomes" id="UP000293547"/>
    </source>
</evidence>
<name>A0ACB6FHX0_9PLEO</name>
<proteinExistence type="predicted"/>